<sequence length="95" mass="11466">MKQIKMHWKNEMELNDEKVPIQGSRMLFHVIDIYEFSLYEIYKQLNLHCEHTISDEAVDTGQFNCRENRKFCFTENVHCFSERLSCSDKDNSWVL</sequence>
<keyword evidence="2" id="KW-1185">Reference proteome</keyword>
<gene>
    <name evidence="1" type="ORF">T12_16197</name>
</gene>
<evidence type="ECO:0000313" key="1">
    <source>
        <dbReference type="EMBL" id="KRY11750.1"/>
    </source>
</evidence>
<name>A0A0V0ZGN4_9BILA</name>
<accession>A0A0V0ZGN4</accession>
<proteinExistence type="predicted"/>
<dbReference type="Proteomes" id="UP000054783">
    <property type="component" value="Unassembled WGS sequence"/>
</dbReference>
<reference evidence="1 2" key="1">
    <citation type="submission" date="2015-01" db="EMBL/GenBank/DDBJ databases">
        <title>Evolution of Trichinella species and genotypes.</title>
        <authorList>
            <person name="Korhonen P.K."/>
            <person name="Edoardo P."/>
            <person name="Giuseppe L.R."/>
            <person name="Gasser R.B."/>
        </authorList>
    </citation>
    <scope>NUCLEOTIDE SEQUENCE [LARGE SCALE GENOMIC DNA]</scope>
    <source>
        <strain evidence="1">ISS2496</strain>
    </source>
</reference>
<protein>
    <submittedName>
        <fullName evidence="1">Uncharacterized protein</fullName>
    </submittedName>
</protein>
<dbReference type="EMBL" id="JYDQ01000184">
    <property type="protein sequence ID" value="KRY11750.1"/>
    <property type="molecule type" value="Genomic_DNA"/>
</dbReference>
<dbReference type="AlphaFoldDB" id="A0A0V0ZGN4"/>
<evidence type="ECO:0000313" key="2">
    <source>
        <dbReference type="Proteomes" id="UP000054783"/>
    </source>
</evidence>
<organism evidence="1 2">
    <name type="scientific">Trichinella patagoniensis</name>
    <dbReference type="NCBI Taxonomy" id="990121"/>
    <lineage>
        <taxon>Eukaryota</taxon>
        <taxon>Metazoa</taxon>
        <taxon>Ecdysozoa</taxon>
        <taxon>Nematoda</taxon>
        <taxon>Enoplea</taxon>
        <taxon>Dorylaimia</taxon>
        <taxon>Trichinellida</taxon>
        <taxon>Trichinellidae</taxon>
        <taxon>Trichinella</taxon>
    </lineage>
</organism>
<comment type="caution">
    <text evidence="1">The sequence shown here is derived from an EMBL/GenBank/DDBJ whole genome shotgun (WGS) entry which is preliminary data.</text>
</comment>